<dbReference type="OrthoDB" id="582311at2"/>
<dbReference type="InterPro" id="IPR015020">
    <property type="entry name" value="Rv2525c-like_Glyco_Hydro-like"/>
</dbReference>
<dbReference type="SUPFAM" id="SSF51445">
    <property type="entry name" value="(Trans)glycosidases"/>
    <property type="match status" value="1"/>
</dbReference>
<dbReference type="Proteomes" id="UP000434209">
    <property type="component" value="Chromosome 4"/>
</dbReference>
<feature type="domain" description="Rv2525c-like glycoside hydrolase-like" evidence="1">
    <location>
        <begin position="2"/>
        <end position="158"/>
    </location>
</feature>
<gene>
    <name evidence="2" type="ORF">FAZ97_34340</name>
</gene>
<dbReference type="RefSeq" id="WP_158763182.1">
    <property type="nucleotide sequence ID" value="NZ_CP046912.1"/>
</dbReference>
<dbReference type="InterPro" id="IPR017853">
    <property type="entry name" value="GH"/>
</dbReference>
<dbReference type="Gene3D" id="3.20.20.80">
    <property type="entry name" value="Glycosidases"/>
    <property type="match status" value="1"/>
</dbReference>
<protein>
    <submittedName>
        <fullName evidence="2">DUF1906 domain-containing protein</fullName>
    </submittedName>
</protein>
<dbReference type="Pfam" id="PF08924">
    <property type="entry name" value="Rv2525c_GlyHyd-like"/>
    <property type="match status" value="1"/>
</dbReference>
<evidence type="ECO:0000259" key="1">
    <source>
        <dbReference type="Pfam" id="PF08924"/>
    </source>
</evidence>
<keyword evidence="3" id="KW-1185">Reference proteome</keyword>
<dbReference type="AlphaFoldDB" id="A0A7Z2JCE6"/>
<name>A0A7Z2JCE6_9BURK</name>
<dbReference type="EMBL" id="CP046912">
    <property type="protein sequence ID" value="QGZ60007.1"/>
    <property type="molecule type" value="Genomic_DNA"/>
</dbReference>
<dbReference type="KEGG" id="pacp:FAZ97_34340"/>
<sequence length="189" mass="19579">MKAAGFGACIRYLSRSDTQSGADLSSSEANAVLAAGLALGAVQHVSAAGWSPSAALGATYGANAAGNAQSVGVPTGVTVWLDLEGVNNAANSDDVIAYCNAWFAAVKNAGYQPGIYVGANCGLTGDQLFWNLQTQHYWQSGSTVPTLPQRGYQMTQRITAAADVLCGLSIDRNLTLTDGLGGQVTWWCR</sequence>
<accession>A0A7Z2JCE6</accession>
<evidence type="ECO:0000313" key="2">
    <source>
        <dbReference type="EMBL" id="QGZ60007.1"/>
    </source>
</evidence>
<proteinExistence type="predicted"/>
<reference evidence="2 3" key="1">
    <citation type="submission" date="2019-12" db="EMBL/GenBank/DDBJ databases">
        <title>Paraburkholderia acidiphila 7Q-K02 sp. nov and Paraburkholderia acidisoli DHF22 sp. nov., two strains isolated from forest soil.</title>
        <authorList>
            <person name="Gao Z."/>
            <person name="Qiu L."/>
        </authorList>
    </citation>
    <scope>NUCLEOTIDE SEQUENCE [LARGE SCALE GENOMIC DNA]</scope>
    <source>
        <strain evidence="2 3">7Q-K02</strain>
    </source>
</reference>
<evidence type="ECO:0000313" key="3">
    <source>
        <dbReference type="Proteomes" id="UP000434209"/>
    </source>
</evidence>
<organism evidence="2 3">
    <name type="scientific">Paraburkholderia acidiphila</name>
    <dbReference type="NCBI Taxonomy" id="2571747"/>
    <lineage>
        <taxon>Bacteria</taxon>
        <taxon>Pseudomonadati</taxon>
        <taxon>Pseudomonadota</taxon>
        <taxon>Betaproteobacteria</taxon>
        <taxon>Burkholderiales</taxon>
        <taxon>Burkholderiaceae</taxon>
        <taxon>Paraburkholderia</taxon>
    </lineage>
</organism>